<reference evidence="1 2" key="1">
    <citation type="journal article" date="2019" name="Int. J. Syst. Evol. Microbiol.">
        <title>The Global Catalogue of Microorganisms (GCM) 10K type strain sequencing project: providing services to taxonomists for standard genome sequencing and annotation.</title>
        <authorList>
            <consortium name="The Broad Institute Genomics Platform"/>
            <consortium name="The Broad Institute Genome Sequencing Center for Infectious Disease"/>
            <person name="Wu L."/>
            <person name="Ma J."/>
        </authorList>
    </citation>
    <scope>NUCLEOTIDE SEQUENCE [LARGE SCALE GENOMIC DNA]</scope>
    <source>
        <strain evidence="1 2">JCM 16331</strain>
    </source>
</reference>
<dbReference type="AlphaFoldDB" id="A0A830GBG4"/>
<name>A0A830GBG4_9EURY</name>
<gene>
    <name evidence="1" type="ORF">GCM10009021_19160</name>
</gene>
<dbReference type="RefSeq" id="WP_188878631.1">
    <property type="nucleotide sequence ID" value="NZ_BMOQ01000005.1"/>
</dbReference>
<evidence type="ECO:0000313" key="1">
    <source>
        <dbReference type="EMBL" id="GGN18392.1"/>
    </source>
</evidence>
<dbReference type="EMBL" id="BMOQ01000005">
    <property type="protein sequence ID" value="GGN18392.1"/>
    <property type="molecule type" value="Genomic_DNA"/>
</dbReference>
<sequence>MDRRTFLARGAGFAGLCGLAGCLDASADAAPVLVASSDVAFDEAGALVIEAIVSNVKADPYAATVVFRPEIDGETRERTVGVTLDPNSTRVVRATYGDVRRANAPSVTPHVSLRDVRRVRA</sequence>
<keyword evidence="2" id="KW-1185">Reference proteome</keyword>
<evidence type="ECO:0000313" key="2">
    <source>
        <dbReference type="Proteomes" id="UP000608850"/>
    </source>
</evidence>
<dbReference type="PROSITE" id="PS51257">
    <property type="entry name" value="PROKAR_LIPOPROTEIN"/>
    <property type="match status" value="1"/>
</dbReference>
<dbReference type="OrthoDB" id="268607at2157"/>
<protein>
    <submittedName>
        <fullName evidence="1">Uncharacterized protein</fullName>
    </submittedName>
</protein>
<proteinExistence type="predicted"/>
<dbReference type="Proteomes" id="UP000608850">
    <property type="component" value="Unassembled WGS sequence"/>
</dbReference>
<organism evidence="1 2">
    <name type="scientific">Halarchaeum nitratireducens</name>
    <dbReference type="NCBI Taxonomy" id="489913"/>
    <lineage>
        <taxon>Archaea</taxon>
        <taxon>Methanobacteriati</taxon>
        <taxon>Methanobacteriota</taxon>
        <taxon>Stenosarchaea group</taxon>
        <taxon>Halobacteria</taxon>
        <taxon>Halobacteriales</taxon>
        <taxon>Halobacteriaceae</taxon>
    </lineage>
</organism>
<comment type="caution">
    <text evidence="1">The sequence shown here is derived from an EMBL/GenBank/DDBJ whole genome shotgun (WGS) entry which is preliminary data.</text>
</comment>
<accession>A0A830GBG4</accession>